<dbReference type="PROSITE" id="PS00622">
    <property type="entry name" value="HTH_LUXR_1"/>
    <property type="match status" value="1"/>
</dbReference>
<sequence>MVNIETINQEANAINAESGELGDKKRQHIENVTDEIEHTIDSLSVLWSHLGLSDREAEVAAYRELGFTNRSIGYMIGISTNTVNEYTRRAKEKYRTAQALVTREEDSQALSKNWICPKPTCGHETKRAYADSRYNPEAEISKWRCQKCHTEYQRKIRW</sequence>
<protein>
    <recommendedName>
        <fullName evidence="1">HTH luxR-type domain-containing protein</fullName>
    </recommendedName>
</protein>
<dbReference type="RefSeq" id="WP_014555753.1">
    <property type="nucleotide sequence ID" value="NC_017459.1"/>
</dbReference>
<dbReference type="Pfam" id="PF00196">
    <property type="entry name" value="GerE"/>
    <property type="match status" value="1"/>
</dbReference>
<dbReference type="EMBL" id="FR746099">
    <property type="protein sequence ID" value="CCC40028.1"/>
    <property type="molecule type" value="Genomic_DNA"/>
</dbReference>
<dbReference type="Gene3D" id="1.10.10.10">
    <property type="entry name" value="Winged helix-like DNA-binding domain superfamily/Winged helix DNA-binding domain"/>
    <property type="match status" value="1"/>
</dbReference>
<dbReference type="HOGENOM" id="CLU_1665474_0_0_2"/>
<dbReference type="GeneID" id="12446862"/>
<reference evidence="2 3" key="1">
    <citation type="journal article" date="2011" name="PLoS ONE">
        <title>Haloquadratum walsbyi: limited diversity in a global pond.</title>
        <authorList>
            <person name="Dyall-Smith M."/>
            <person name="Pfeiffer F."/>
            <person name="Klee K."/>
            <person name="Palm P."/>
            <person name="Gross K."/>
            <person name="Schuster S.C."/>
            <person name="Rampp M."/>
            <person name="Oesterhelt D."/>
        </authorList>
    </citation>
    <scope>NUCLEOTIDE SEQUENCE [LARGE SCALE GENOMIC DNA]</scope>
    <source>
        <strain evidence="3">DSM 16854 / JCM 12705 / C23</strain>
    </source>
</reference>
<feature type="domain" description="HTH luxR-type" evidence="1">
    <location>
        <begin position="66"/>
        <end position="93"/>
    </location>
</feature>
<dbReference type="InterPro" id="IPR000792">
    <property type="entry name" value="Tscrpt_reg_LuxR_C"/>
</dbReference>
<dbReference type="Proteomes" id="UP000007954">
    <property type="component" value="Chromosome"/>
</dbReference>
<dbReference type="AlphaFoldDB" id="G0LKS0"/>
<name>G0LKS0_HALWC</name>
<proteinExistence type="predicted"/>
<dbReference type="GO" id="GO:0006355">
    <property type="term" value="P:regulation of DNA-templated transcription"/>
    <property type="evidence" value="ECO:0007669"/>
    <property type="project" value="InterPro"/>
</dbReference>
<dbReference type="KEGG" id="hwc:Hqrw_2127"/>
<evidence type="ECO:0000313" key="3">
    <source>
        <dbReference type="Proteomes" id="UP000007954"/>
    </source>
</evidence>
<dbReference type="PRINTS" id="PR00038">
    <property type="entry name" value="HTHLUXR"/>
</dbReference>
<evidence type="ECO:0000313" key="2">
    <source>
        <dbReference type="EMBL" id="CCC40028.1"/>
    </source>
</evidence>
<dbReference type="GO" id="GO:0003677">
    <property type="term" value="F:DNA binding"/>
    <property type="evidence" value="ECO:0007669"/>
    <property type="project" value="InterPro"/>
</dbReference>
<dbReference type="InterPro" id="IPR016032">
    <property type="entry name" value="Sig_transdc_resp-reg_C-effctor"/>
</dbReference>
<dbReference type="SUPFAM" id="SSF46894">
    <property type="entry name" value="C-terminal effector domain of the bipartite response regulators"/>
    <property type="match status" value="1"/>
</dbReference>
<evidence type="ECO:0000259" key="1">
    <source>
        <dbReference type="PROSITE" id="PS00622"/>
    </source>
</evidence>
<organism evidence="2 3">
    <name type="scientific">Haloquadratum walsbyi (strain DSM 16854 / JCM 12705 / C23)</name>
    <dbReference type="NCBI Taxonomy" id="768065"/>
    <lineage>
        <taxon>Archaea</taxon>
        <taxon>Methanobacteriati</taxon>
        <taxon>Methanobacteriota</taxon>
        <taxon>Stenosarchaea group</taxon>
        <taxon>Halobacteria</taxon>
        <taxon>Halobacteriales</taxon>
        <taxon>Haloferacaceae</taxon>
        <taxon>Haloquadratum</taxon>
    </lineage>
</organism>
<dbReference type="InterPro" id="IPR036388">
    <property type="entry name" value="WH-like_DNA-bd_sf"/>
</dbReference>
<gene>
    <name evidence="2" type="ordered locus">Hqrw_2127</name>
</gene>
<accession>G0LKS0</accession>